<evidence type="ECO:0000256" key="9">
    <source>
        <dbReference type="ARBA" id="ARBA00023163"/>
    </source>
</evidence>
<dbReference type="InterPro" id="IPR013087">
    <property type="entry name" value="Znf_C2H2_type"/>
</dbReference>
<keyword evidence="10" id="KW-0539">Nucleus</keyword>
<dbReference type="Proteomes" id="UP001378592">
    <property type="component" value="Unassembled WGS sequence"/>
</dbReference>
<dbReference type="Pfam" id="PF00096">
    <property type="entry name" value="zf-C2H2"/>
    <property type="match status" value="6"/>
</dbReference>
<dbReference type="FunFam" id="3.30.160.60:FF:001480">
    <property type="entry name" value="Si:cabz01071911.3"/>
    <property type="match status" value="1"/>
</dbReference>
<dbReference type="GO" id="GO:0003677">
    <property type="term" value="F:DNA binding"/>
    <property type="evidence" value="ECO:0007669"/>
    <property type="project" value="UniProtKB-KW"/>
</dbReference>
<evidence type="ECO:0000256" key="7">
    <source>
        <dbReference type="ARBA" id="ARBA00023015"/>
    </source>
</evidence>
<organism evidence="13 14">
    <name type="scientific">Gryllus longicercus</name>
    <dbReference type="NCBI Taxonomy" id="2509291"/>
    <lineage>
        <taxon>Eukaryota</taxon>
        <taxon>Metazoa</taxon>
        <taxon>Ecdysozoa</taxon>
        <taxon>Arthropoda</taxon>
        <taxon>Hexapoda</taxon>
        <taxon>Insecta</taxon>
        <taxon>Pterygota</taxon>
        <taxon>Neoptera</taxon>
        <taxon>Polyneoptera</taxon>
        <taxon>Orthoptera</taxon>
        <taxon>Ensifera</taxon>
        <taxon>Gryllidea</taxon>
        <taxon>Grylloidea</taxon>
        <taxon>Gryllidae</taxon>
        <taxon>Gryllinae</taxon>
        <taxon>Gryllus</taxon>
    </lineage>
</organism>
<keyword evidence="5 11" id="KW-0863">Zinc-finger</keyword>
<dbReference type="PANTHER" id="PTHR16515">
    <property type="entry name" value="PR DOMAIN ZINC FINGER PROTEIN"/>
    <property type="match status" value="1"/>
</dbReference>
<protein>
    <recommendedName>
        <fullName evidence="12">C2H2-type domain-containing protein</fullName>
    </recommendedName>
</protein>
<feature type="domain" description="C2H2-type" evidence="12">
    <location>
        <begin position="198"/>
        <end position="225"/>
    </location>
</feature>
<dbReference type="GO" id="GO:0010468">
    <property type="term" value="P:regulation of gene expression"/>
    <property type="evidence" value="ECO:0007669"/>
    <property type="project" value="TreeGrafter"/>
</dbReference>
<keyword evidence="7" id="KW-0805">Transcription regulation</keyword>
<dbReference type="FunFam" id="3.30.160.60:FF:000624">
    <property type="entry name" value="zinc finger protein 697"/>
    <property type="match status" value="3"/>
</dbReference>
<dbReference type="SMART" id="SM00355">
    <property type="entry name" value="ZnF_C2H2"/>
    <property type="match status" value="6"/>
</dbReference>
<dbReference type="AlphaFoldDB" id="A0AAN9ZA39"/>
<dbReference type="FunFam" id="3.30.160.60:FF:000213">
    <property type="entry name" value="Zinc finger protein 624"/>
    <property type="match status" value="1"/>
</dbReference>
<dbReference type="InterPro" id="IPR036236">
    <property type="entry name" value="Znf_C2H2_sf"/>
</dbReference>
<dbReference type="PANTHER" id="PTHR16515:SF66">
    <property type="entry name" value="C2H2-TYPE DOMAIN-CONTAINING PROTEIN"/>
    <property type="match status" value="1"/>
</dbReference>
<evidence type="ECO:0000256" key="6">
    <source>
        <dbReference type="ARBA" id="ARBA00022833"/>
    </source>
</evidence>
<dbReference type="GO" id="GO:0008270">
    <property type="term" value="F:zinc ion binding"/>
    <property type="evidence" value="ECO:0007669"/>
    <property type="project" value="UniProtKB-KW"/>
</dbReference>
<evidence type="ECO:0000256" key="8">
    <source>
        <dbReference type="ARBA" id="ARBA00023125"/>
    </source>
</evidence>
<dbReference type="EMBL" id="JAZDUA010000005">
    <property type="protein sequence ID" value="KAK7874123.1"/>
    <property type="molecule type" value="Genomic_DNA"/>
</dbReference>
<evidence type="ECO:0000313" key="13">
    <source>
        <dbReference type="EMBL" id="KAK7874123.1"/>
    </source>
</evidence>
<dbReference type="FunFam" id="3.30.160.60:FF:000100">
    <property type="entry name" value="Zinc finger 45-like"/>
    <property type="match status" value="1"/>
</dbReference>
<proteinExistence type="inferred from homology"/>
<dbReference type="PROSITE" id="PS00028">
    <property type="entry name" value="ZINC_FINGER_C2H2_1"/>
    <property type="match status" value="6"/>
</dbReference>
<evidence type="ECO:0000256" key="3">
    <source>
        <dbReference type="ARBA" id="ARBA00022723"/>
    </source>
</evidence>
<evidence type="ECO:0000256" key="10">
    <source>
        <dbReference type="ARBA" id="ARBA00023242"/>
    </source>
</evidence>
<evidence type="ECO:0000256" key="5">
    <source>
        <dbReference type="ARBA" id="ARBA00022771"/>
    </source>
</evidence>
<keyword evidence="8" id="KW-0238">DNA-binding</keyword>
<dbReference type="GO" id="GO:0048598">
    <property type="term" value="P:embryonic morphogenesis"/>
    <property type="evidence" value="ECO:0007669"/>
    <property type="project" value="UniProtKB-ARBA"/>
</dbReference>
<feature type="domain" description="C2H2-type" evidence="12">
    <location>
        <begin position="142"/>
        <end position="169"/>
    </location>
</feature>
<dbReference type="SUPFAM" id="SSF57667">
    <property type="entry name" value="beta-beta-alpha zinc fingers"/>
    <property type="match status" value="3"/>
</dbReference>
<keyword evidence="14" id="KW-1185">Reference proteome</keyword>
<dbReference type="GO" id="GO:0005634">
    <property type="term" value="C:nucleus"/>
    <property type="evidence" value="ECO:0007669"/>
    <property type="project" value="UniProtKB-SubCell"/>
</dbReference>
<evidence type="ECO:0000256" key="4">
    <source>
        <dbReference type="ARBA" id="ARBA00022737"/>
    </source>
</evidence>
<name>A0AAN9ZA39_9ORTH</name>
<gene>
    <name evidence="13" type="ORF">R5R35_004666</name>
</gene>
<evidence type="ECO:0000256" key="11">
    <source>
        <dbReference type="PROSITE-ProRule" id="PRU00042"/>
    </source>
</evidence>
<dbReference type="InterPro" id="IPR050331">
    <property type="entry name" value="Zinc_finger"/>
</dbReference>
<evidence type="ECO:0000256" key="2">
    <source>
        <dbReference type="ARBA" id="ARBA00006991"/>
    </source>
</evidence>
<keyword evidence="9" id="KW-0804">Transcription</keyword>
<feature type="domain" description="C2H2-type" evidence="12">
    <location>
        <begin position="170"/>
        <end position="197"/>
    </location>
</feature>
<comment type="subcellular location">
    <subcellularLocation>
        <location evidence="1">Nucleus</location>
    </subcellularLocation>
</comment>
<keyword evidence="6" id="KW-0862">Zinc</keyword>
<keyword evidence="3" id="KW-0479">Metal-binding</keyword>
<keyword evidence="4" id="KW-0677">Repeat</keyword>
<feature type="domain" description="C2H2-type" evidence="12">
    <location>
        <begin position="254"/>
        <end position="281"/>
    </location>
</feature>
<evidence type="ECO:0000259" key="12">
    <source>
        <dbReference type="PROSITE" id="PS50157"/>
    </source>
</evidence>
<accession>A0AAN9ZA39</accession>
<evidence type="ECO:0000256" key="1">
    <source>
        <dbReference type="ARBA" id="ARBA00004123"/>
    </source>
</evidence>
<reference evidence="13 14" key="1">
    <citation type="submission" date="2024-03" db="EMBL/GenBank/DDBJ databases">
        <title>The genome assembly and annotation of the cricket Gryllus longicercus Weissman &amp; Gray.</title>
        <authorList>
            <person name="Szrajer S."/>
            <person name="Gray D."/>
            <person name="Ylla G."/>
        </authorList>
    </citation>
    <scope>NUCLEOTIDE SEQUENCE [LARGE SCALE GENOMIC DNA]</scope>
    <source>
        <strain evidence="13">DAG 2021-001</strain>
        <tissue evidence="13">Whole body minus gut</tissue>
    </source>
</reference>
<comment type="caution">
    <text evidence="13">The sequence shown here is derived from an EMBL/GenBank/DDBJ whole genome shotgun (WGS) entry which is preliminary data.</text>
</comment>
<sequence>MDQNKILSETVVKIENVKPEPDDDPAEAVFYFTERDKLSSLKREMKIEDEEEELKPLVGVFLDPEAVPSGEVKQPDEDPLALGTEIVRCKSETSAGGECVTAGDEQPVRARSLSESGHELGVEREEEGGNRQIQIQSSESSYQCSHCQKSFTFRSKLLAHMTTHSGERRHQCSVCQKSFKDKGGLDKHTRIHSGDRPHQCSVCQKRYAYSTHLAKHMRIHSGERPHQCPVCQKRYAYSTHLAKHMRIHSGERPHQCPVCQKRYAYSTHLAKHMRIHSGERPHQCPVCQKSYTWASSLINHKRIHNGKIKNT</sequence>
<dbReference type="PROSITE" id="PS50157">
    <property type="entry name" value="ZINC_FINGER_C2H2_2"/>
    <property type="match status" value="6"/>
</dbReference>
<comment type="similarity">
    <text evidence="2">Belongs to the krueppel C2H2-type zinc-finger protein family.</text>
</comment>
<feature type="domain" description="C2H2-type" evidence="12">
    <location>
        <begin position="226"/>
        <end position="253"/>
    </location>
</feature>
<evidence type="ECO:0000313" key="14">
    <source>
        <dbReference type="Proteomes" id="UP001378592"/>
    </source>
</evidence>
<dbReference type="Gene3D" id="3.30.160.60">
    <property type="entry name" value="Classic Zinc Finger"/>
    <property type="match status" value="6"/>
</dbReference>
<feature type="domain" description="C2H2-type" evidence="12">
    <location>
        <begin position="282"/>
        <end position="309"/>
    </location>
</feature>